<keyword evidence="6 8" id="KW-0694">RNA-binding</keyword>
<dbReference type="AlphaFoldDB" id="A0A7R9HRI9"/>
<dbReference type="InterPro" id="IPR020568">
    <property type="entry name" value="Ribosomal_Su5_D2-typ_SF"/>
</dbReference>
<dbReference type="SMART" id="SM00322">
    <property type="entry name" value="KH"/>
    <property type="match status" value="1"/>
</dbReference>
<dbReference type="FunFam" id="2.40.50.140:FF:000113">
    <property type="entry name" value="polyribonucleotide nucleotidyltransferase 1, mitochondrial"/>
    <property type="match status" value="1"/>
</dbReference>
<dbReference type="CDD" id="cd09033">
    <property type="entry name" value="KH-I_PNPT1"/>
    <property type="match status" value="1"/>
</dbReference>
<dbReference type="GO" id="GO:0000958">
    <property type="term" value="P:mitochondrial mRNA catabolic process"/>
    <property type="evidence" value="ECO:0007669"/>
    <property type="project" value="TreeGrafter"/>
</dbReference>
<keyword evidence="4" id="KW-0808">Transferase</keyword>
<dbReference type="Pfam" id="PF00013">
    <property type="entry name" value="KH_1"/>
    <property type="match status" value="1"/>
</dbReference>
<dbReference type="Pfam" id="PF03725">
    <property type="entry name" value="RNase_PH_C"/>
    <property type="match status" value="1"/>
</dbReference>
<evidence type="ECO:0000256" key="7">
    <source>
        <dbReference type="ARBA" id="ARBA00031451"/>
    </source>
</evidence>
<proteinExistence type="inferred from homology"/>
<dbReference type="FunFam" id="3.30.1370.10:FF:000044">
    <property type="entry name" value="Polyribonucleotide nucleotidyltransferase 1, mitochondrial"/>
    <property type="match status" value="1"/>
</dbReference>
<dbReference type="SUPFAM" id="SSF50249">
    <property type="entry name" value="Nucleic acid-binding proteins"/>
    <property type="match status" value="1"/>
</dbReference>
<dbReference type="GO" id="GO:0000175">
    <property type="term" value="F:3'-5'-RNA exonuclease activity"/>
    <property type="evidence" value="ECO:0007669"/>
    <property type="project" value="TreeGrafter"/>
</dbReference>
<dbReference type="EMBL" id="OB795514">
    <property type="protein sequence ID" value="CAD7432348.1"/>
    <property type="molecule type" value="Genomic_DNA"/>
</dbReference>
<dbReference type="SUPFAM" id="SSF55666">
    <property type="entry name" value="Ribonuclease PH domain 2-like"/>
    <property type="match status" value="2"/>
</dbReference>
<evidence type="ECO:0000259" key="9">
    <source>
        <dbReference type="PROSITE" id="PS50126"/>
    </source>
</evidence>
<dbReference type="InterPro" id="IPR012340">
    <property type="entry name" value="NA-bd_OB-fold"/>
</dbReference>
<dbReference type="Gene3D" id="3.30.230.70">
    <property type="entry name" value="GHMP Kinase, N-terminal domain"/>
    <property type="match status" value="2"/>
</dbReference>
<accession>A0A7R9HRI9</accession>
<dbReference type="InterPro" id="IPR004087">
    <property type="entry name" value="KH_dom"/>
</dbReference>
<evidence type="ECO:0000313" key="10">
    <source>
        <dbReference type="EMBL" id="CAD7432348.1"/>
    </source>
</evidence>
<dbReference type="InterPro" id="IPR027408">
    <property type="entry name" value="PNPase/RNase_PH_dom_sf"/>
</dbReference>
<dbReference type="InterPro" id="IPR036612">
    <property type="entry name" value="KH_dom_type_1_sf"/>
</dbReference>
<dbReference type="InterPro" id="IPR015848">
    <property type="entry name" value="PNPase_PH_RNA-bd_bac/org-type"/>
</dbReference>
<dbReference type="CDD" id="cd11364">
    <property type="entry name" value="RNase_PH_PNPase_2"/>
    <property type="match status" value="1"/>
</dbReference>
<dbReference type="GO" id="GO:0003723">
    <property type="term" value="F:RNA binding"/>
    <property type="evidence" value="ECO:0007669"/>
    <property type="project" value="UniProtKB-UniRule"/>
</dbReference>
<protein>
    <recommendedName>
        <fullName evidence="2">polyribonucleotide nucleotidyltransferase</fullName>
        <ecNumber evidence="2">2.7.7.8</ecNumber>
    </recommendedName>
    <alternativeName>
        <fullName evidence="7">Polynucleotide phosphorylase 1</fullName>
    </alternativeName>
</protein>
<dbReference type="GO" id="GO:0005829">
    <property type="term" value="C:cytosol"/>
    <property type="evidence" value="ECO:0007669"/>
    <property type="project" value="TreeGrafter"/>
</dbReference>
<dbReference type="GO" id="GO:0004654">
    <property type="term" value="F:polyribonucleotide nucleotidyltransferase activity"/>
    <property type="evidence" value="ECO:0007669"/>
    <property type="project" value="UniProtKB-EC"/>
</dbReference>
<dbReference type="EC" id="2.7.7.8" evidence="2"/>
<feature type="domain" description="S1 motif" evidence="9">
    <location>
        <begin position="807"/>
        <end position="878"/>
    </location>
</feature>
<dbReference type="PANTHER" id="PTHR11252:SF0">
    <property type="entry name" value="POLYRIBONUCLEOTIDE NUCLEOTIDYLTRANSFERASE 1, MITOCHONDRIAL"/>
    <property type="match status" value="1"/>
</dbReference>
<dbReference type="PANTHER" id="PTHR11252">
    <property type="entry name" value="POLYRIBONUCLEOTIDE NUCLEOTIDYLTRANSFERASE"/>
    <property type="match status" value="1"/>
</dbReference>
<dbReference type="Gene3D" id="2.40.50.140">
    <property type="entry name" value="Nucleic acid-binding proteins"/>
    <property type="match status" value="1"/>
</dbReference>
<comment type="similarity">
    <text evidence="1">Belongs to the polyribonucleotide nucleotidyltransferase family.</text>
</comment>
<evidence type="ECO:0000256" key="4">
    <source>
        <dbReference type="ARBA" id="ARBA00022679"/>
    </source>
</evidence>
<dbReference type="FunFam" id="3.30.230.70:FF:000008">
    <property type="entry name" value="polyribonucleotide nucleotidyltransferase 1, mitochondrial"/>
    <property type="match status" value="1"/>
</dbReference>
<name>A0A7R9HRI9_9NEOP</name>
<keyword evidence="3" id="KW-0963">Cytoplasm</keyword>
<dbReference type="InterPro" id="IPR012162">
    <property type="entry name" value="PNPase"/>
</dbReference>
<dbReference type="NCBIfam" id="NF008805">
    <property type="entry name" value="PRK11824.1"/>
    <property type="match status" value="1"/>
</dbReference>
<evidence type="ECO:0000256" key="2">
    <source>
        <dbReference type="ARBA" id="ARBA00012416"/>
    </source>
</evidence>
<dbReference type="NCBIfam" id="TIGR03591">
    <property type="entry name" value="polynuc_phos"/>
    <property type="match status" value="1"/>
</dbReference>
<dbReference type="InterPro" id="IPR015847">
    <property type="entry name" value="ExoRNase_PH_dom2"/>
</dbReference>
<evidence type="ECO:0000256" key="8">
    <source>
        <dbReference type="PROSITE-ProRule" id="PRU00117"/>
    </source>
</evidence>
<sequence>MGLARAMGIANFVRSQRKGTGLDEGRRGQVAGMRKISVGGVLAMYVRVGREKVLATCVRLEQEIMATCVGVGQEEVDFGTLVALSRVDDLVSKSLDTRIDGTGNSVVERLSQVPEILQKNTQRQQKNKKMMSMKHLSELLTRMPGNILLIEMLFHAERQHFISTGYLHRLCTGAFHKENTRSLTISTGKYARFADGCAVAALGDTSVMVTTVSKNKSSSSFLPLVVDYRQKAAAAGRIPTNFLRRELGPTEREVLTSRVIDRSLRPLFPEGYCYETQVMCNLLAVDGINDPDIISINAASAALSLSDIPWNGPVGAVRLGFVNNEVIVNPTRKELSQSTLNLIVTATRQNLVVMLEASAENILQQDFLKAIKIGVKECQGIVHAIQQLQKHYGKAKREVVTQQHFSQEILEAARSFSDMRLREIFRDRSHDKLSRDIAVNSVRTDVIEKLKHSFSETLDTNAATELFNQICKERFRAMIFEDNIRCDGRSMEQLRNISCEVDLFKPLHGSSLFQRGQTQVFSTVTIDSPDSALKMDPVSMLTSGLKEKNFFLHYEFPPYATKEVGRVGPIGRRELGHGALAEKGLRAVIPKDFPFTIRLTSEVLESNGSSSMASVCGGSLALMDAGVPISSAAAGVAIGLISCYPGSDTKHLEDYKLLTDILGIEDYMGDMDFKLAGTKKGITALQADVKIPGVPLKVIMEAVQQGTDAKSAIIDIMNDTISNSRKQHKENWPVIEKLDVPAHKRSKFIGPGGSNLRRLMVETGVQVSQLEDNVFSVFAPNTSAMDEAKEMIQELLTTEREPELEFGGIYTAKIVEVRDIGVMVTLYPSMVPALLHNTQLDQRKVNHPSALGLEVGSEMQVKYFGRDPVSGMMRLSRKVLQGPASGVLHNLSDRIS</sequence>
<dbReference type="InterPro" id="IPR004088">
    <property type="entry name" value="KH_dom_type_1"/>
</dbReference>
<dbReference type="Pfam" id="PF03726">
    <property type="entry name" value="PNPase"/>
    <property type="match status" value="1"/>
</dbReference>
<dbReference type="FunFam" id="3.30.230.70:FF:000032">
    <property type="entry name" value="Polyribonucleotide nucleotidyltransferase 1"/>
    <property type="match status" value="1"/>
</dbReference>
<evidence type="ECO:0000256" key="1">
    <source>
        <dbReference type="ARBA" id="ARBA00007404"/>
    </source>
</evidence>
<dbReference type="PROSITE" id="PS50126">
    <property type="entry name" value="S1"/>
    <property type="match status" value="1"/>
</dbReference>
<dbReference type="InterPro" id="IPR003029">
    <property type="entry name" value="S1_domain"/>
</dbReference>
<dbReference type="GO" id="GO:0000965">
    <property type="term" value="P:mitochondrial RNA 3'-end processing"/>
    <property type="evidence" value="ECO:0007669"/>
    <property type="project" value="TreeGrafter"/>
</dbReference>
<dbReference type="GO" id="GO:0005739">
    <property type="term" value="C:mitochondrion"/>
    <property type="evidence" value="ECO:0007669"/>
    <property type="project" value="TreeGrafter"/>
</dbReference>
<reference evidence="10" key="1">
    <citation type="submission" date="2020-11" db="EMBL/GenBank/DDBJ databases">
        <authorList>
            <person name="Tran Van P."/>
        </authorList>
    </citation>
    <scope>NUCLEOTIDE SEQUENCE</scope>
</reference>
<dbReference type="Gene3D" id="3.30.1370.10">
    <property type="entry name" value="K Homology domain, type 1"/>
    <property type="match status" value="1"/>
</dbReference>
<organism evidence="10">
    <name type="scientific">Timema monikensis</name>
    <dbReference type="NCBI Taxonomy" id="170555"/>
    <lineage>
        <taxon>Eukaryota</taxon>
        <taxon>Metazoa</taxon>
        <taxon>Ecdysozoa</taxon>
        <taxon>Arthropoda</taxon>
        <taxon>Hexapoda</taxon>
        <taxon>Insecta</taxon>
        <taxon>Pterygota</taxon>
        <taxon>Neoptera</taxon>
        <taxon>Polyneoptera</taxon>
        <taxon>Phasmatodea</taxon>
        <taxon>Timematodea</taxon>
        <taxon>Timematoidea</taxon>
        <taxon>Timematidae</taxon>
        <taxon>Timema</taxon>
    </lineage>
</organism>
<dbReference type="CDD" id="cd11363">
    <property type="entry name" value="RNase_PH_PNPase_1"/>
    <property type="match status" value="1"/>
</dbReference>
<dbReference type="SUPFAM" id="SSF54791">
    <property type="entry name" value="Eukaryotic type KH-domain (KH-domain type I)"/>
    <property type="match status" value="1"/>
</dbReference>
<keyword evidence="5" id="KW-0548">Nucleotidyltransferase</keyword>
<dbReference type="PROSITE" id="PS50084">
    <property type="entry name" value="KH_TYPE_1"/>
    <property type="match status" value="1"/>
</dbReference>
<dbReference type="Pfam" id="PF01138">
    <property type="entry name" value="RNase_PH"/>
    <property type="match status" value="2"/>
</dbReference>
<evidence type="ECO:0000256" key="6">
    <source>
        <dbReference type="ARBA" id="ARBA00022884"/>
    </source>
</evidence>
<dbReference type="InterPro" id="IPR036345">
    <property type="entry name" value="ExoRNase_PH_dom2_sf"/>
</dbReference>
<evidence type="ECO:0000256" key="3">
    <source>
        <dbReference type="ARBA" id="ARBA00022490"/>
    </source>
</evidence>
<gene>
    <name evidence="10" type="ORF">TMSB3V08_LOCUS9057</name>
</gene>
<evidence type="ECO:0000256" key="5">
    <source>
        <dbReference type="ARBA" id="ARBA00022695"/>
    </source>
</evidence>
<dbReference type="InterPro" id="IPR001247">
    <property type="entry name" value="ExoRNase_PH_dom1"/>
</dbReference>
<dbReference type="SUPFAM" id="SSF54211">
    <property type="entry name" value="Ribosomal protein S5 domain 2-like"/>
    <property type="match status" value="2"/>
</dbReference>